<accession>A0AAD2DPF4</accession>
<evidence type="ECO:0000256" key="1">
    <source>
        <dbReference type="SAM" id="MobiDB-lite"/>
    </source>
</evidence>
<feature type="compositionally biased region" description="Polar residues" evidence="1">
    <location>
        <begin position="135"/>
        <end position="145"/>
    </location>
</feature>
<evidence type="ECO:0000313" key="3">
    <source>
        <dbReference type="Proteomes" id="UP000834106"/>
    </source>
</evidence>
<sequence length="154" mass="16982">MLLLNGRKRRGGEIGDNICGFTHNYELLYGRIYIGAGAQSTGEDGEGAEADIGPAAAAIGPRVHQNFEFEPLNGVNLFIEICTDQMMLSEEELWVVKITFSESQIVIKINNVGTVLVTLRHRFPKDAIENEHNPIGNSSHNNSLASKKEKKQNC</sequence>
<evidence type="ECO:0000313" key="2">
    <source>
        <dbReference type="EMBL" id="CAI9759160.1"/>
    </source>
</evidence>
<feature type="region of interest" description="Disordered" evidence="1">
    <location>
        <begin position="129"/>
        <end position="154"/>
    </location>
</feature>
<proteinExistence type="predicted"/>
<protein>
    <submittedName>
        <fullName evidence="2">Uncharacterized protein</fullName>
    </submittedName>
</protein>
<organism evidence="2 3">
    <name type="scientific">Fraxinus pennsylvanica</name>
    <dbReference type="NCBI Taxonomy" id="56036"/>
    <lineage>
        <taxon>Eukaryota</taxon>
        <taxon>Viridiplantae</taxon>
        <taxon>Streptophyta</taxon>
        <taxon>Embryophyta</taxon>
        <taxon>Tracheophyta</taxon>
        <taxon>Spermatophyta</taxon>
        <taxon>Magnoliopsida</taxon>
        <taxon>eudicotyledons</taxon>
        <taxon>Gunneridae</taxon>
        <taxon>Pentapetalae</taxon>
        <taxon>asterids</taxon>
        <taxon>lamiids</taxon>
        <taxon>Lamiales</taxon>
        <taxon>Oleaceae</taxon>
        <taxon>Oleeae</taxon>
        <taxon>Fraxinus</taxon>
    </lineage>
</organism>
<dbReference type="Proteomes" id="UP000834106">
    <property type="component" value="Chromosome 4"/>
</dbReference>
<name>A0AAD2DPF4_9LAMI</name>
<reference evidence="2" key="1">
    <citation type="submission" date="2023-05" db="EMBL/GenBank/DDBJ databases">
        <authorList>
            <person name="Huff M."/>
        </authorList>
    </citation>
    <scope>NUCLEOTIDE SEQUENCE</scope>
</reference>
<dbReference type="AlphaFoldDB" id="A0AAD2DPF4"/>
<gene>
    <name evidence="2" type="ORF">FPE_LOCUS6590</name>
</gene>
<keyword evidence="3" id="KW-1185">Reference proteome</keyword>
<dbReference type="EMBL" id="OU503039">
    <property type="protein sequence ID" value="CAI9759160.1"/>
    <property type="molecule type" value="Genomic_DNA"/>
</dbReference>